<dbReference type="SMART" id="SM00343">
    <property type="entry name" value="ZnF_C2HC"/>
    <property type="match status" value="1"/>
</dbReference>
<dbReference type="GO" id="GO:0003964">
    <property type="term" value="F:RNA-directed DNA polymerase activity"/>
    <property type="evidence" value="ECO:0007669"/>
    <property type="project" value="UniProtKB-KW"/>
</dbReference>
<dbReference type="CDD" id="cd09274">
    <property type="entry name" value="RNase_HI_RT_Ty3"/>
    <property type="match status" value="1"/>
</dbReference>
<evidence type="ECO:0000256" key="7">
    <source>
        <dbReference type="ARBA" id="ARBA00022918"/>
    </source>
</evidence>
<keyword evidence="6" id="KW-0378">Hydrolase</keyword>
<keyword evidence="13" id="KW-1185">Reference proteome</keyword>
<dbReference type="Gene3D" id="1.10.340.70">
    <property type="match status" value="1"/>
</dbReference>
<keyword evidence="7" id="KW-0695">RNA-directed DNA polymerase</keyword>
<dbReference type="InterPro" id="IPR043128">
    <property type="entry name" value="Rev_trsase/Diguanyl_cyclase"/>
</dbReference>
<evidence type="ECO:0000256" key="1">
    <source>
        <dbReference type="ARBA" id="ARBA00012493"/>
    </source>
</evidence>
<evidence type="ECO:0000313" key="12">
    <source>
        <dbReference type="EMBL" id="CAL4069489.1"/>
    </source>
</evidence>
<dbReference type="GO" id="GO:0004519">
    <property type="term" value="F:endonuclease activity"/>
    <property type="evidence" value="ECO:0007669"/>
    <property type="project" value="UniProtKB-KW"/>
</dbReference>
<dbReference type="InterPro" id="IPR000477">
    <property type="entry name" value="RT_dom"/>
</dbReference>
<keyword evidence="4" id="KW-0540">Nuclease</keyword>
<dbReference type="GO" id="GO:0008270">
    <property type="term" value="F:zinc ion binding"/>
    <property type="evidence" value="ECO:0007669"/>
    <property type="project" value="UniProtKB-KW"/>
</dbReference>
<evidence type="ECO:0000256" key="10">
    <source>
        <dbReference type="SAM" id="MobiDB-lite"/>
    </source>
</evidence>
<keyword evidence="8" id="KW-0863">Zinc-finger</keyword>
<dbReference type="Gene3D" id="3.10.20.370">
    <property type="match status" value="1"/>
</dbReference>
<dbReference type="InterPro" id="IPR001878">
    <property type="entry name" value="Znf_CCHC"/>
</dbReference>
<evidence type="ECO:0000313" key="13">
    <source>
        <dbReference type="Proteomes" id="UP001497623"/>
    </source>
</evidence>
<dbReference type="Pfam" id="PF00078">
    <property type="entry name" value="RVT_1"/>
    <property type="match status" value="1"/>
</dbReference>
<feature type="compositionally biased region" description="Pro residues" evidence="10">
    <location>
        <begin position="673"/>
        <end position="693"/>
    </location>
</feature>
<evidence type="ECO:0000256" key="8">
    <source>
        <dbReference type="PROSITE-ProRule" id="PRU00047"/>
    </source>
</evidence>
<dbReference type="GO" id="GO:0003676">
    <property type="term" value="F:nucleic acid binding"/>
    <property type="evidence" value="ECO:0007669"/>
    <property type="project" value="InterPro"/>
</dbReference>
<feature type="region of interest" description="Disordered" evidence="10">
    <location>
        <begin position="559"/>
        <end position="617"/>
    </location>
</feature>
<dbReference type="Pfam" id="PF00098">
    <property type="entry name" value="zf-CCHC"/>
    <property type="match status" value="1"/>
</dbReference>
<evidence type="ECO:0000256" key="6">
    <source>
        <dbReference type="ARBA" id="ARBA00022801"/>
    </source>
</evidence>
<dbReference type="FunFam" id="3.30.70.270:FF:000020">
    <property type="entry name" value="Transposon Tf2-6 polyprotein-like Protein"/>
    <property type="match status" value="1"/>
</dbReference>
<feature type="coiled-coil region" evidence="9">
    <location>
        <begin position="3"/>
        <end position="30"/>
    </location>
</feature>
<evidence type="ECO:0000256" key="2">
    <source>
        <dbReference type="ARBA" id="ARBA00022679"/>
    </source>
</evidence>
<keyword evidence="8" id="KW-0862">Zinc</keyword>
<keyword evidence="2" id="KW-0808">Transferase</keyword>
<dbReference type="FunFam" id="3.10.20.370:FF:000001">
    <property type="entry name" value="Retrovirus-related Pol polyprotein from transposon 17.6-like protein"/>
    <property type="match status" value="1"/>
</dbReference>
<evidence type="ECO:0000256" key="4">
    <source>
        <dbReference type="ARBA" id="ARBA00022722"/>
    </source>
</evidence>
<feature type="region of interest" description="Disordered" evidence="10">
    <location>
        <begin position="668"/>
        <end position="697"/>
    </location>
</feature>
<dbReference type="Pfam" id="PF17921">
    <property type="entry name" value="Integrase_H2C2"/>
    <property type="match status" value="1"/>
</dbReference>
<dbReference type="PANTHER" id="PTHR37984">
    <property type="entry name" value="PROTEIN CBG26694"/>
    <property type="match status" value="1"/>
</dbReference>
<keyword evidence="8" id="KW-0479">Metal-binding</keyword>
<evidence type="ECO:0000259" key="11">
    <source>
        <dbReference type="PROSITE" id="PS50158"/>
    </source>
</evidence>
<keyword evidence="9" id="KW-0175">Coiled coil</keyword>
<dbReference type="InterPro" id="IPR036875">
    <property type="entry name" value="Znf_CCHC_sf"/>
</dbReference>
<evidence type="ECO:0000256" key="9">
    <source>
        <dbReference type="SAM" id="Coils"/>
    </source>
</evidence>
<dbReference type="PANTHER" id="PTHR37984:SF5">
    <property type="entry name" value="PROTEIN NYNRIN-LIKE"/>
    <property type="match status" value="1"/>
</dbReference>
<evidence type="ECO:0000256" key="5">
    <source>
        <dbReference type="ARBA" id="ARBA00022759"/>
    </source>
</evidence>
<dbReference type="InterPro" id="IPR041373">
    <property type="entry name" value="RT_RNaseH"/>
</dbReference>
<dbReference type="InterPro" id="IPR041588">
    <property type="entry name" value="Integrase_H2C2"/>
</dbReference>
<dbReference type="InterPro" id="IPR043502">
    <property type="entry name" value="DNA/RNA_pol_sf"/>
</dbReference>
<dbReference type="Proteomes" id="UP001497623">
    <property type="component" value="Unassembled WGS sequence"/>
</dbReference>
<organism evidence="12 13">
    <name type="scientific">Meganyctiphanes norvegica</name>
    <name type="common">Northern krill</name>
    <name type="synonym">Thysanopoda norvegica</name>
    <dbReference type="NCBI Taxonomy" id="48144"/>
    <lineage>
        <taxon>Eukaryota</taxon>
        <taxon>Metazoa</taxon>
        <taxon>Ecdysozoa</taxon>
        <taxon>Arthropoda</taxon>
        <taxon>Crustacea</taxon>
        <taxon>Multicrustacea</taxon>
        <taxon>Malacostraca</taxon>
        <taxon>Eumalacostraca</taxon>
        <taxon>Eucarida</taxon>
        <taxon>Euphausiacea</taxon>
        <taxon>Euphausiidae</taxon>
        <taxon>Meganyctiphanes</taxon>
    </lineage>
</organism>
<dbReference type="PROSITE" id="PS50158">
    <property type="entry name" value="ZF_CCHC"/>
    <property type="match status" value="1"/>
</dbReference>
<keyword evidence="5" id="KW-0255">Endonuclease</keyword>
<feature type="region of interest" description="Disordered" evidence="10">
    <location>
        <begin position="288"/>
        <end position="362"/>
    </location>
</feature>
<feature type="domain" description="CCHC-type" evidence="11">
    <location>
        <begin position="362"/>
        <end position="375"/>
    </location>
</feature>
<feature type="compositionally biased region" description="Basic and acidic residues" evidence="10">
    <location>
        <begin position="321"/>
        <end position="331"/>
    </location>
</feature>
<protein>
    <recommendedName>
        <fullName evidence="1">RNA-directed DNA polymerase</fullName>
        <ecNumber evidence="1">2.7.7.49</ecNumber>
    </recommendedName>
</protein>
<dbReference type="EC" id="2.7.7.49" evidence="1"/>
<dbReference type="EMBL" id="CAXKWB010003552">
    <property type="protein sequence ID" value="CAL4069489.1"/>
    <property type="molecule type" value="Genomic_DNA"/>
</dbReference>
<dbReference type="Pfam" id="PF17917">
    <property type="entry name" value="RT_RNaseH"/>
    <property type="match status" value="1"/>
</dbReference>
<reference evidence="12 13" key="1">
    <citation type="submission" date="2024-05" db="EMBL/GenBank/DDBJ databases">
        <authorList>
            <person name="Wallberg A."/>
        </authorList>
    </citation>
    <scope>NUCLEOTIDE SEQUENCE [LARGE SCALE GENOMIC DNA]</scope>
</reference>
<name>A0AAV2Q6M0_MEGNR</name>
<sequence length="1385" mass="154892">MATEKLELLVAQLALENQKLKQDLTDSNAAQAANVDRIVNALGDIVQAPPNEAAVRGRNLLQMRKDLRKSQRCRNFTENQDMKPQEWIKRFDEELDQQREMCNVVAPLTRDEWIPCFKDKIEFDTRERLATAMANRKPAPYTWAAVSEADIKQLLVSEFGKIESKVSEVIFQFGPNRYKKPADMGVATYYHKWVAQLPVCMTPSTDVEYKEFSDLVKRSLFYLNLDDKFLQEELCKLKEEDQKLPKFLEEAVKAEAHKKAFVEIGNTGAQLDTVQGVSVSRWDAKWKQSSCQNHQQSRQNHQSSRQSHQSSRQKGQQSSIKSERHWSDKSADGGAKGTAASQQPKQQPSQPGTRPKKRSGDCHVCGKPGHWARDCFANKKFVKQYSQKLQKTEVVNQDSGDSSESEVQHFNALQVVAVTDIKSVKTDASSCLTTNEPIITSVSLENVMVADFECDTAASHSVMSNVLYRQLRKKLGGLPGKKQDVVIKLADGTVSSKSYGTVQVHVQTCATQPVLVTFFVIEGPNSLLGRYALEQLWPREYEALRKRAMESTDTITLQKHQHQHQVNQVKQVDVSKVGPLRPKTVKSVSTGPSDSSGSSIKKTNASKKKSKQKPVVENVSVEKESVSLHCQQKLQNQLEDPTALKKACVQCEHEPSVRVCSNSGAAARVVTSQPPPTRPPPLPAKRSVPPPPTGKVTQEQGEAYCRIICDTYPEVFDGGKGNFSGAEATMHIKQGHMEQLEKIGVRPPAKIPYGLEEDYNRLLDELYEDCVPIDGHELITASQVVPVCEVKNGKKVIKRLAINYKSTINEHLADMPHVYTSCNEELDKLRGEYRTCIDLKGAFKQIMVTPGFSQKILAIVTPRGYAVPQRMQFGIKTAPGIWNSNMQRLIHGHDGKEPVKAAVIVDDVCVTGNNANLHEFIFRLFAAGLKANISKCKFYQNQVKFLGKIVDRDGIKLDPATTSAIVKMPIPKDQSRLRSFLGSMSYIGRHVPGLREVRAPLDALVSPETKFIWGPDQDKAFNLCKSLAGNSARLLHFDPKKPIVLTTDASPHGLGACLSHKVTIDGKMRLQPVAYASCSLKPSEQSYAQVDREGLAVFWAVKHFKSYLWCYPFELHTDCSALLKIFGPKNDLGGCASGRLNRWAVSLMEYSFVIKHIKGTSNSVADSLSRLPVSVNSDQGAAYPAGDVTALTALPEIKKIGVYLQEDHLMAEIKCLAVNPVGNCQEEISIFKVIGYMPNEAWDILPLSLEDVATKTREDKLYGRLLKSVEAGVLDNSEKELSRFSGVFDDLYIEDGVVYFGSRVVIPTCQQARLLEELHYSHIGAVRMKYTVRRYFWWPGITSDIDKLSNNCTGCRKFRKRPSPNPLCPWPFSRRPMERVHVDFF</sequence>
<dbReference type="Gene3D" id="4.10.60.10">
    <property type="entry name" value="Zinc finger, CCHC-type"/>
    <property type="match status" value="1"/>
</dbReference>
<dbReference type="Gene3D" id="3.30.70.270">
    <property type="match status" value="2"/>
</dbReference>
<evidence type="ECO:0000256" key="3">
    <source>
        <dbReference type="ARBA" id="ARBA00022695"/>
    </source>
</evidence>
<dbReference type="SUPFAM" id="SSF57756">
    <property type="entry name" value="Retrovirus zinc finger-like domains"/>
    <property type="match status" value="1"/>
</dbReference>
<dbReference type="CDD" id="cd01647">
    <property type="entry name" value="RT_LTR"/>
    <property type="match status" value="1"/>
</dbReference>
<dbReference type="GO" id="GO:0016787">
    <property type="term" value="F:hydrolase activity"/>
    <property type="evidence" value="ECO:0007669"/>
    <property type="project" value="UniProtKB-KW"/>
</dbReference>
<gene>
    <name evidence="12" type="ORF">MNOR_LOCUS7885</name>
</gene>
<proteinExistence type="predicted"/>
<keyword evidence="3" id="KW-0548">Nucleotidyltransferase</keyword>
<feature type="compositionally biased region" description="Low complexity" evidence="10">
    <location>
        <begin position="587"/>
        <end position="603"/>
    </location>
</feature>
<dbReference type="InterPro" id="IPR050951">
    <property type="entry name" value="Retrovirus_Pol_polyprotein"/>
</dbReference>
<accession>A0AAV2Q6M0</accession>
<dbReference type="Gene3D" id="3.10.10.10">
    <property type="entry name" value="HIV Type 1 Reverse Transcriptase, subunit A, domain 1"/>
    <property type="match status" value="1"/>
</dbReference>
<dbReference type="SUPFAM" id="SSF56672">
    <property type="entry name" value="DNA/RNA polymerases"/>
    <property type="match status" value="1"/>
</dbReference>
<feature type="compositionally biased region" description="Low complexity" evidence="10">
    <location>
        <begin position="288"/>
        <end position="320"/>
    </location>
</feature>
<feature type="compositionally biased region" description="Low complexity" evidence="10">
    <location>
        <begin position="341"/>
        <end position="351"/>
    </location>
</feature>
<comment type="caution">
    <text evidence="12">The sequence shown here is derived from an EMBL/GenBank/DDBJ whole genome shotgun (WGS) entry which is preliminary data.</text>
</comment>